<sequence>MESMGFLFGNLQQLVKENGDLISGAGCEVTKLSNNLGLLKRFLTDEFSSEKKDVAKEIKVEHARNVGAVGKKIEAINKAMEMYVKNSLQISSDEDDADLRLKEESLRAGANARKSQPGVTEADRVINLEDGVEEVIERLVGKNLDEVKISLVRESDSERKPDFEGLEVMSIVGMLGLGKTRLARKVLSHPVIDYMFFTRIFVTFYQEYNKREVLQTILLRGGFFKNIKGLNEKPEVFERTPTLKKLGICGKLRTIVEANGESNLFDSFFRLQFLENLKLTNDDARFKLLSFPPENKFPAKLTRLSLQNTKLDWIEMSKLGKLKCLMVLKPEVFERTPTLKKLGICGKLRTIVEANGESNLFDSFFRLEFLEILKLTNDDTRFKLRSLPPESKFPAKLTRLSLQNTKLDWIEMSKLGKLKCLMVLKLKDNTFKGKFWMTEDGGFHSLEVLSIEATDLMVWKAGVLKHCSNLEAIPAGLADVKSLEMIDLKYTSVSLVSSARRIQVLKLLELQRRKDTETSTFKLKVFPPELSSPSKQALKVLP</sequence>
<reference evidence="2 3" key="1">
    <citation type="submission" date="2024-11" db="EMBL/GenBank/DDBJ databases">
        <title>A near-complete genome assembly of Cinchona calisaya.</title>
        <authorList>
            <person name="Lian D.C."/>
            <person name="Zhao X.W."/>
            <person name="Wei L."/>
        </authorList>
    </citation>
    <scope>NUCLEOTIDE SEQUENCE [LARGE SCALE GENOMIC DNA]</scope>
    <source>
        <tissue evidence="2">Nenye</tissue>
    </source>
</reference>
<dbReference type="Pfam" id="PF00931">
    <property type="entry name" value="NB-ARC"/>
    <property type="match status" value="1"/>
</dbReference>
<evidence type="ECO:0000313" key="3">
    <source>
        <dbReference type="Proteomes" id="UP001630127"/>
    </source>
</evidence>
<comment type="caution">
    <text evidence="2">The sequence shown here is derived from an EMBL/GenBank/DDBJ whole genome shotgun (WGS) entry which is preliminary data.</text>
</comment>
<keyword evidence="3" id="KW-1185">Reference proteome</keyword>
<dbReference type="InterPro" id="IPR002182">
    <property type="entry name" value="NB-ARC"/>
</dbReference>
<dbReference type="AlphaFoldDB" id="A0ABD2YH11"/>
<dbReference type="PANTHER" id="PTHR15140">
    <property type="entry name" value="TUBULIN-SPECIFIC CHAPERONE E"/>
    <property type="match status" value="1"/>
</dbReference>
<evidence type="ECO:0000313" key="2">
    <source>
        <dbReference type="EMBL" id="KAL3506206.1"/>
    </source>
</evidence>
<dbReference type="PANTHER" id="PTHR15140:SF56">
    <property type="entry name" value="NB-ARC DOMAIN-CONTAINING PROTEIN"/>
    <property type="match status" value="1"/>
</dbReference>
<dbReference type="SUPFAM" id="SSF52540">
    <property type="entry name" value="P-loop containing nucleoside triphosphate hydrolases"/>
    <property type="match status" value="1"/>
</dbReference>
<proteinExistence type="predicted"/>
<dbReference type="Gene3D" id="3.40.50.300">
    <property type="entry name" value="P-loop containing nucleotide triphosphate hydrolases"/>
    <property type="match status" value="1"/>
</dbReference>
<name>A0ABD2YH11_9GENT</name>
<accession>A0ABD2YH11</accession>
<dbReference type="InterPro" id="IPR032675">
    <property type="entry name" value="LRR_dom_sf"/>
</dbReference>
<protein>
    <recommendedName>
        <fullName evidence="1">NB-ARC domain-containing protein</fullName>
    </recommendedName>
</protein>
<gene>
    <name evidence="2" type="ORF">ACH5RR_031588</name>
</gene>
<dbReference type="Proteomes" id="UP001630127">
    <property type="component" value="Unassembled WGS sequence"/>
</dbReference>
<evidence type="ECO:0000259" key="1">
    <source>
        <dbReference type="Pfam" id="PF00931"/>
    </source>
</evidence>
<dbReference type="EMBL" id="JBJUIK010000013">
    <property type="protein sequence ID" value="KAL3506206.1"/>
    <property type="molecule type" value="Genomic_DNA"/>
</dbReference>
<dbReference type="InterPro" id="IPR027417">
    <property type="entry name" value="P-loop_NTPase"/>
</dbReference>
<feature type="domain" description="NB-ARC" evidence="1">
    <location>
        <begin position="164"/>
        <end position="220"/>
    </location>
</feature>
<dbReference type="Gene3D" id="3.80.10.10">
    <property type="entry name" value="Ribonuclease Inhibitor"/>
    <property type="match status" value="1"/>
</dbReference>
<dbReference type="SUPFAM" id="SSF52058">
    <property type="entry name" value="L domain-like"/>
    <property type="match status" value="1"/>
</dbReference>
<organism evidence="2 3">
    <name type="scientific">Cinchona calisaya</name>
    <dbReference type="NCBI Taxonomy" id="153742"/>
    <lineage>
        <taxon>Eukaryota</taxon>
        <taxon>Viridiplantae</taxon>
        <taxon>Streptophyta</taxon>
        <taxon>Embryophyta</taxon>
        <taxon>Tracheophyta</taxon>
        <taxon>Spermatophyta</taxon>
        <taxon>Magnoliopsida</taxon>
        <taxon>eudicotyledons</taxon>
        <taxon>Gunneridae</taxon>
        <taxon>Pentapetalae</taxon>
        <taxon>asterids</taxon>
        <taxon>lamiids</taxon>
        <taxon>Gentianales</taxon>
        <taxon>Rubiaceae</taxon>
        <taxon>Cinchonoideae</taxon>
        <taxon>Cinchoneae</taxon>
        <taxon>Cinchona</taxon>
    </lineage>
</organism>